<dbReference type="NCBIfam" id="TIGR01320">
    <property type="entry name" value="mal_quin_oxido"/>
    <property type="match status" value="1"/>
</dbReference>
<dbReference type="UniPathway" id="UPA00223">
    <property type="reaction ID" value="UER01008"/>
</dbReference>
<evidence type="ECO:0000256" key="2">
    <source>
        <dbReference type="ARBA" id="ARBA00001974"/>
    </source>
</evidence>
<dbReference type="EC" id="1.1.5.4" evidence="8"/>
<dbReference type="HAMAP" id="MF_00212">
    <property type="entry name" value="MQO"/>
    <property type="match status" value="1"/>
</dbReference>
<evidence type="ECO:0000313" key="9">
    <source>
        <dbReference type="EMBL" id="SOC42109.1"/>
    </source>
</evidence>
<dbReference type="NCBIfam" id="NF003604">
    <property type="entry name" value="PRK05257.1-3"/>
    <property type="match status" value="1"/>
</dbReference>
<proteinExistence type="inferred from homology"/>
<dbReference type="Pfam" id="PF06039">
    <property type="entry name" value="Mqo"/>
    <property type="match status" value="1"/>
</dbReference>
<protein>
    <recommendedName>
        <fullName evidence="8">Probable malate:quinone oxidoreductase</fullName>
        <ecNumber evidence="8">1.1.5.4</ecNumber>
    </recommendedName>
    <alternativeName>
        <fullName evidence="8">MQO</fullName>
    </alternativeName>
    <alternativeName>
        <fullName evidence="8">Malate dehydrogenase [quinone]</fullName>
    </alternativeName>
</protein>
<dbReference type="NCBIfam" id="NF003605">
    <property type="entry name" value="PRK05257.1-4"/>
    <property type="match status" value="1"/>
</dbReference>
<accession>A0A285UJS9</accession>
<dbReference type="NCBIfam" id="NF003603">
    <property type="entry name" value="PRK05257.1-1"/>
    <property type="match status" value="1"/>
</dbReference>
<comment type="catalytic activity">
    <reaction evidence="1 8">
        <text>(S)-malate + a quinone = a quinol + oxaloacetate</text>
        <dbReference type="Rhea" id="RHEA:46012"/>
        <dbReference type="ChEBI" id="CHEBI:15589"/>
        <dbReference type="ChEBI" id="CHEBI:16452"/>
        <dbReference type="ChEBI" id="CHEBI:24646"/>
        <dbReference type="ChEBI" id="CHEBI:132124"/>
        <dbReference type="EC" id="1.1.5.4"/>
    </reaction>
</comment>
<evidence type="ECO:0000256" key="5">
    <source>
        <dbReference type="ARBA" id="ARBA00022630"/>
    </source>
</evidence>
<gene>
    <name evidence="8" type="primary">mqo</name>
    <name evidence="9" type="ORF">SAMN05878391_1520</name>
</gene>
<evidence type="ECO:0000256" key="7">
    <source>
        <dbReference type="ARBA" id="ARBA00023002"/>
    </source>
</evidence>
<evidence type="ECO:0000256" key="8">
    <source>
        <dbReference type="HAMAP-Rule" id="MF_00212"/>
    </source>
</evidence>
<evidence type="ECO:0000256" key="3">
    <source>
        <dbReference type="ARBA" id="ARBA00005012"/>
    </source>
</evidence>
<keyword evidence="6 8" id="KW-0274">FAD</keyword>
<dbReference type="SUPFAM" id="SSF51905">
    <property type="entry name" value="FAD/NAD(P)-binding domain"/>
    <property type="match status" value="1"/>
</dbReference>
<comment type="cofactor">
    <cofactor evidence="2 8">
        <name>FAD</name>
        <dbReference type="ChEBI" id="CHEBI:57692"/>
    </cofactor>
</comment>
<evidence type="ECO:0000256" key="1">
    <source>
        <dbReference type="ARBA" id="ARBA00001139"/>
    </source>
</evidence>
<dbReference type="Proteomes" id="UP000219412">
    <property type="component" value="Unassembled WGS sequence"/>
</dbReference>
<comment type="similarity">
    <text evidence="8">Belongs to the MQO family.</text>
</comment>
<dbReference type="GO" id="GO:0047545">
    <property type="term" value="F:(S)-2-hydroxyglutarate dehydrogenase activity"/>
    <property type="evidence" value="ECO:0007669"/>
    <property type="project" value="TreeGrafter"/>
</dbReference>
<dbReference type="InterPro" id="IPR006231">
    <property type="entry name" value="MQO"/>
</dbReference>
<dbReference type="InterPro" id="IPR036188">
    <property type="entry name" value="FAD/NAD-bd_sf"/>
</dbReference>
<dbReference type="GO" id="GO:0008924">
    <property type="term" value="F:L-malate dehydrogenase (quinone) activity"/>
    <property type="evidence" value="ECO:0007669"/>
    <property type="project" value="UniProtKB-UniRule"/>
</dbReference>
<dbReference type="NCBIfam" id="NF003611">
    <property type="entry name" value="PRK05257.3-2"/>
    <property type="match status" value="1"/>
</dbReference>
<organism evidence="9 10">
    <name type="scientific">Salinicoccus kekensis</name>
    <dbReference type="NCBI Taxonomy" id="714307"/>
    <lineage>
        <taxon>Bacteria</taxon>
        <taxon>Bacillati</taxon>
        <taxon>Bacillota</taxon>
        <taxon>Bacilli</taxon>
        <taxon>Bacillales</taxon>
        <taxon>Staphylococcaceae</taxon>
        <taxon>Salinicoccus</taxon>
    </lineage>
</organism>
<dbReference type="NCBIfam" id="NF009875">
    <property type="entry name" value="PRK13339.1"/>
    <property type="match status" value="1"/>
</dbReference>
<dbReference type="EMBL" id="OBQF01000003">
    <property type="protein sequence ID" value="SOC42109.1"/>
    <property type="molecule type" value="Genomic_DNA"/>
</dbReference>
<sequence length="502" mass="56205">MSHSNDKKEIILIGSGIMSATLGTMIKQLNPDWKIKVFERLDSPGQESSDAWNNAGTGHSALCEMNYTPEMADGSLDISKAVKINEQYQISKQYWAFLVEQGILEAPENFIKLVPHLSFVEGWKNVEFLKKRVESLSKNPLFEGMEFADDYETLEEWLPLMMEDRVPGQEIAATKIDTGTDVNFGALSRKLISLMEEEGAEVHYNHSVENFKQRDDGRWQVEVEDLETGQKEFHISDFVFIGAGGNSLPLLQKTGIEESKNIGGFPVSGMFLVCKDEEIVNKHNAKVYGKAKIGAPPMSVPHLDTRYIDGEKSLLFGPFAGFSPKFLKTGSYFDLINSVKPYNVFTMLSAGAKELGLTKYLIQQVLLSNEARMEELREFIPSAKDKDWELTVAGQRVQVIKDTDEKGKGTLQFGTEVITSSDGTVAALLGASPGASVSVEVMLDILKRCFPEEYRGWEDKIKEMIPSYGIKLSEHPEKFQEIHEHTSDLLKLYSDEDSVLLS</sequence>
<comment type="pathway">
    <text evidence="3 8">Carbohydrate metabolism; tricarboxylic acid cycle; oxaloacetate from (S)-malate (quinone route): step 1/1.</text>
</comment>
<keyword evidence="5 8" id="KW-0285">Flavoprotein</keyword>
<dbReference type="PANTHER" id="PTHR43104:SF2">
    <property type="entry name" value="L-2-HYDROXYGLUTARATE DEHYDROGENASE, MITOCHONDRIAL"/>
    <property type="match status" value="1"/>
</dbReference>
<name>A0A285UJS9_9STAP</name>
<keyword evidence="7 8" id="KW-0560">Oxidoreductase</keyword>
<keyword evidence="4 8" id="KW-0816">Tricarboxylic acid cycle</keyword>
<dbReference type="PANTHER" id="PTHR43104">
    <property type="entry name" value="L-2-HYDROXYGLUTARATE DEHYDROGENASE, MITOCHONDRIAL"/>
    <property type="match status" value="1"/>
</dbReference>
<evidence type="ECO:0000313" key="10">
    <source>
        <dbReference type="Proteomes" id="UP000219412"/>
    </source>
</evidence>
<dbReference type="AlphaFoldDB" id="A0A285UJS9"/>
<evidence type="ECO:0000256" key="6">
    <source>
        <dbReference type="ARBA" id="ARBA00022827"/>
    </source>
</evidence>
<dbReference type="NCBIfam" id="NF003606">
    <property type="entry name" value="PRK05257.2-1"/>
    <property type="match status" value="1"/>
</dbReference>
<evidence type="ECO:0000256" key="4">
    <source>
        <dbReference type="ARBA" id="ARBA00022532"/>
    </source>
</evidence>
<reference evidence="10" key="1">
    <citation type="submission" date="2017-08" db="EMBL/GenBank/DDBJ databases">
        <authorList>
            <person name="Varghese N."/>
            <person name="Submissions S."/>
        </authorList>
    </citation>
    <scope>NUCLEOTIDE SEQUENCE [LARGE SCALE GENOMIC DNA]</scope>
    <source>
        <strain evidence="10">DSM 23173</strain>
    </source>
</reference>
<dbReference type="OrthoDB" id="9763983at2"/>
<dbReference type="GO" id="GO:0006099">
    <property type="term" value="P:tricarboxylic acid cycle"/>
    <property type="evidence" value="ECO:0007669"/>
    <property type="project" value="UniProtKB-UniRule"/>
</dbReference>
<keyword evidence="10" id="KW-1185">Reference proteome</keyword>
<dbReference type="RefSeq" id="WP_097040734.1">
    <property type="nucleotide sequence ID" value="NZ_OBQF01000003.1"/>
</dbReference>